<evidence type="ECO:0000313" key="7">
    <source>
        <dbReference type="Proteomes" id="UP000268014"/>
    </source>
</evidence>
<dbReference type="EMBL" id="UZAF01018432">
    <property type="protein sequence ID" value="VDO51690.1"/>
    <property type="molecule type" value="Genomic_DNA"/>
</dbReference>
<gene>
    <name evidence="6" type="ORF">HPLM_LOCUS14059</name>
</gene>
<dbReference type="Gene3D" id="1.10.10.1870">
    <property type="entry name" value="ShTK domain-like"/>
    <property type="match status" value="3"/>
</dbReference>
<evidence type="ECO:0000256" key="2">
    <source>
        <dbReference type="ARBA" id="ARBA00023157"/>
    </source>
</evidence>
<feature type="domain" description="ShKT" evidence="5">
    <location>
        <begin position="207"/>
        <end position="247"/>
    </location>
</feature>
<evidence type="ECO:0000313" key="6">
    <source>
        <dbReference type="EMBL" id="VDO51690.1"/>
    </source>
</evidence>
<dbReference type="WBParaSite" id="HPLM_0001406701-mRNA-1">
    <property type="protein sequence ID" value="HPLM_0001406701-mRNA-1"/>
    <property type="gene ID" value="HPLM_0001406701"/>
</dbReference>
<dbReference type="PANTHER" id="PTHR46219:SF5">
    <property type="entry name" value="SHKT DOMAIN-CONTAINING PROTEIN"/>
    <property type="match status" value="1"/>
</dbReference>
<evidence type="ECO:0000256" key="1">
    <source>
        <dbReference type="ARBA" id="ARBA00022729"/>
    </source>
</evidence>
<dbReference type="PANTHER" id="PTHR46219">
    <property type="entry name" value="PROTEIN CBG11138"/>
    <property type="match status" value="1"/>
</dbReference>
<dbReference type="STRING" id="6290.A0A0N4WRF5"/>
<name>A0A0N4WRF5_HAEPC</name>
<comment type="caution">
    <text evidence="3">Lacks conserved residue(s) required for the propagation of feature annotation.</text>
</comment>
<accession>A0A0N4WRF5</accession>
<dbReference type="SMART" id="SM00254">
    <property type="entry name" value="ShKT"/>
    <property type="match status" value="4"/>
</dbReference>
<keyword evidence="1 4" id="KW-0732">Signal</keyword>
<sequence length="312" mass="31743">MLVQLLFVALLSNHIIAQTCTPEGSFGPCANGQCAPGFTCLLDLDECCSDDAIITTVATVASDATTVTTVAGETGATVSTVSSAAGTVTSSSTVSASTCVDKLNPKTGVSDCPQRASLCNDATYYAVMTDQCPKTCGRCSGSGSGSTNSTCVDKINPSTGVSDCPALSYLCNNADYTALMTDQCPLTCNRCSSTNSTTSPSTNSTTCVDLTNPTTGVSDCPQRTALCTDSNYISLMRTQCPKTCGFCSSASTGSGTAATSATGTASTASTGCVDAINPRTGTSDCPQRASLCTDSNYRELMSTQCRKTCGLC</sequence>
<reference evidence="6 7" key="2">
    <citation type="submission" date="2018-11" db="EMBL/GenBank/DDBJ databases">
        <authorList>
            <consortium name="Pathogen Informatics"/>
        </authorList>
    </citation>
    <scope>NUCLEOTIDE SEQUENCE [LARGE SCALE GENOMIC DNA]</scope>
    <source>
        <strain evidence="6 7">MHpl1</strain>
    </source>
</reference>
<feature type="domain" description="ShKT" evidence="5">
    <location>
        <begin position="272"/>
        <end position="312"/>
    </location>
</feature>
<evidence type="ECO:0000313" key="8">
    <source>
        <dbReference type="WBParaSite" id="HPLM_0001406701-mRNA-1"/>
    </source>
</evidence>
<dbReference type="AlphaFoldDB" id="A0A0N4WRF5"/>
<feature type="signal peptide" evidence="4">
    <location>
        <begin position="1"/>
        <end position="17"/>
    </location>
</feature>
<proteinExistence type="predicted"/>
<feature type="domain" description="ShKT" evidence="5">
    <location>
        <begin position="99"/>
        <end position="139"/>
    </location>
</feature>
<evidence type="ECO:0000256" key="4">
    <source>
        <dbReference type="SAM" id="SignalP"/>
    </source>
</evidence>
<dbReference type="OrthoDB" id="5868199at2759"/>
<keyword evidence="2" id="KW-1015">Disulfide bond</keyword>
<protein>
    <submittedName>
        <fullName evidence="8">ShTK domain protein</fullName>
    </submittedName>
</protein>
<feature type="chain" id="PRO_5043123975" evidence="4">
    <location>
        <begin position="18"/>
        <end position="312"/>
    </location>
</feature>
<dbReference type="InterPro" id="IPR003582">
    <property type="entry name" value="ShKT_dom"/>
</dbReference>
<evidence type="ECO:0000259" key="5">
    <source>
        <dbReference type="PROSITE" id="PS51670"/>
    </source>
</evidence>
<dbReference type="FunFam" id="1.10.10.1940:FF:000002">
    <property type="entry name" value="PHAryngeal gland Toxin-related"/>
    <property type="match status" value="4"/>
</dbReference>
<reference evidence="8" key="1">
    <citation type="submission" date="2017-02" db="UniProtKB">
        <authorList>
            <consortium name="WormBaseParasite"/>
        </authorList>
    </citation>
    <scope>IDENTIFICATION</scope>
</reference>
<dbReference type="Pfam" id="PF01549">
    <property type="entry name" value="ShK"/>
    <property type="match status" value="4"/>
</dbReference>
<organism evidence="8">
    <name type="scientific">Haemonchus placei</name>
    <name type="common">Barber's pole worm</name>
    <dbReference type="NCBI Taxonomy" id="6290"/>
    <lineage>
        <taxon>Eukaryota</taxon>
        <taxon>Metazoa</taxon>
        <taxon>Ecdysozoa</taxon>
        <taxon>Nematoda</taxon>
        <taxon>Chromadorea</taxon>
        <taxon>Rhabditida</taxon>
        <taxon>Rhabditina</taxon>
        <taxon>Rhabditomorpha</taxon>
        <taxon>Strongyloidea</taxon>
        <taxon>Trichostrongylidae</taxon>
        <taxon>Haemonchus</taxon>
    </lineage>
</organism>
<dbReference type="Gene3D" id="1.10.10.1940">
    <property type="match status" value="1"/>
</dbReference>
<keyword evidence="7" id="KW-1185">Reference proteome</keyword>
<dbReference type="PROSITE" id="PS51670">
    <property type="entry name" value="SHKT"/>
    <property type="match status" value="4"/>
</dbReference>
<feature type="domain" description="ShKT" evidence="5">
    <location>
        <begin position="151"/>
        <end position="191"/>
    </location>
</feature>
<dbReference type="Proteomes" id="UP000268014">
    <property type="component" value="Unassembled WGS sequence"/>
</dbReference>
<evidence type="ECO:0000256" key="3">
    <source>
        <dbReference type="PROSITE-ProRule" id="PRU01005"/>
    </source>
</evidence>
<dbReference type="OMA" id="SFGPCAN"/>